<dbReference type="FunFam" id="3.80.30.20:FF:000001">
    <property type="entry name" value="tRNA-2-methylthio-N(6)-dimethylallyladenosine synthase 2"/>
    <property type="match status" value="1"/>
</dbReference>
<dbReference type="SMART" id="SM00729">
    <property type="entry name" value="Elp3"/>
    <property type="match status" value="1"/>
</dbReference>
<dbReference type="InterPro" id="IPR006638">
    <property type="entry name" value="Elp3/MiaA/NifB-like_rSAM"/>
</dbReference>
<comment type="function">
    <text evidence="1">Catalyzes the methylthiolation of N6-(dimethylallyl)adenosine (i(6)A), leading to the formation of 2-methylthio-N6-(dimethylallyl)adenosine (ms(2)i(6)A) at position 37 in tRNAs that read codons beginning with uridine.</text>
</comment>
<evidence type="ECO:0000256" key="5">
    <source>
        <dbReference type="ARBA" id="ARBA00022691"/>
    </source>
</evidence>
<dbReference type="PANTHER" id="PTHR43837">
    <property type="entry name" value="RIBOSOMAL PROTEIN S12 METHYLTHIOTRANSFERASE RIMO"/>
    <property type="match status" value="1"/>
</dbReference>
<dbReference type="AlphaFoldDB" id="A0A7G9FQM0"/>
<dbReference type="Pfam" id="PF04055">
    <property type="entry name" value="Radical_SAM"/>
    <property type="match status" value="1"/>
</dbReference>
<keyword evidence="8 10" id="KW-0411">Iron-sulfur</keyword>
<dbReference type="InterPro" id="IPR013848">
    <property type="entry name" value="Methylthiotransferase_N"/>
</dbReference>
<dbReference type="Pfam" id="PF18693">
    <property type="entry name" value="TRAM_2"/>
    <property type="match status" value="1"/>
</dbReference>
<feature type="binding site" evidence="10">
    <location>
        <position position="10"/>
    </location>
    <ligand>
        <name>[4Fe-4S] cluster</name>
        <dbReference type="ChEBI" id="CHEBI:49883"/>
        <label>1</label>
    </ligand>
</feature>
<dbReference type="FunFam" id="3.40.50.12160:FF:000003">
    <property type="entry name" value="CDK5 regulatory subunit-associated protein 1"/>
    <property type="match status" value="1"/>
</dbReference>
<keyword evidence="11" id="KW-0175">Coiled coil</keyword>
<protein>
    <recommendedName>
        <fullName evidence="10">Ribosomal protein uS12 methylthiotransferase RimO</fullName>
        <shortName evidence="10">uS12 MTTase</shortName>
        <shortName evidence="10">uS12 methylthiotransferase</shortName>
        <ecNumber evidence="10">2.8.4.4</ecNumber>
    </recommendedName>
    <alternativeName>
        <fullName evidence="10">Ribosomal protein uS12 (aspartate-C(3))-methylthiotransferase</fullName>
    </alternativeName>
    <alternativeName>
        <fullName evidence="10">Ribosome maturation factor RimO</fullName>
    </alternativeName>
</protein>
<keyword evidence="15" id="KW-0687">Ribonucleoprotein</keyword>
<comment type="function">
    <text evidence="10">Catalyzes the methylthiolation of an aspartic acid residue of ribosomal protein uS12.</text>
</comment>
<dbReference type="GO" id="GO:0035597">
    <property type="term" value="F:tRNA-2-methylthio-N(6)-dimethylallyladenosine(37) synthase activity"/>
    <property type="evidence" value="ECO:0007669"/>
    <property type="project" value="UniProtKB-EC"/>
</dbReference>
<keyword evidence="16" id="KW-1185">Reference proteome</keyword>
<dbReference type="Gene3D" id="3.40.50.12160">
    <property type="entry name" value="Methylthiotransferase, N-terminal domain"/>
    <property type="match status" value="1"/>
</dbReference>
<dbReference type="EMBL" id="CP060632">
    <property type="protein sequence ID" value="QNM00852.1"/>
    <property type="molecule type" value="Genomic_DNA"/>
</dbReference>
<comment type="subcellular location">
    <subcellularLocation>
        <location evidence="10">Cytoplasm</location>
    </subcellularLocation>
</comment>
<dbReference type="GO" id="GO:0035599">
    <property type="term" value="F:aspartic acid methylthiotransferase activity"/>
    <property type="evidence" value="ECO:0007669"/>
    <property type="project" value="TreeGrafter"/>
</dbReference>
<comment type="cofactor">
    <cofactor evidence="10">
        <name>[4Fe-4S] cluster</name>
        <dbReference type="ChEBI" id="CHEBI:49883"/>
    </cofactor>
    <text evidence="10">Binds 2 [4Fe-4S] clusters. One cluster is coordinated with 3 cysteines and an exchangeable S-adenosyl-L-methionine.</text>
</comment>
<dbReference type="PANTHER" id="PTHR43837:SF1">
    <property type="entry name" value="RIBOSOMAL PROTEIN US12 METHYLTHIOTRANSFERASE RIMO"/>
    <property type="match status" value="1"/>
</dbReference>
<dbReference type="HAMAP" id="MF_01865">
    <property type="entry name" value="MTTase_RimO"/>
    <property type="match status" value="1"/>
</dbReference>
<dbReference type="SFLD" id="SFLDG01082">
    <property type="entry name" value="B12-binding_domain_containing"/>
    <property type="match status" value="1"/>
</dbReference>
<comment type="catalytic activity">
    <reaction evidence="10">
        <text>L-aspartate(89)-[ribosomal protein uS12]-hydrogen + (sulfur carrier)-SH + AH2 + 2 S-adenosyl-L-methionine = 3-methylsulfanyl-L-aspartate(89)-[ribosomal protein uS12]-hydrogen + (sulfur carrier)-H + 5'-deoxyadenosine + L-methionine + A + S-adenosyl-L-homocysteine + 2 H(+)</text>
        <dbReference type="Rhea" id="RHEA:37087"/>
        <dbReference type="Rhea" id="RHEA-COMP:10460"/>
        <dbReference type="Rhea" id="RHEA-COMP:10461"/>
        <dbReference type="Rhea" id="RHEA-COMP:14737"/>
        <dbReference type="Rhea" id="RHEA-COMP:14739"/>
        <dbReference type="ChEBI" id="CHEBI:13193"/>
        <dbReference type="ChEBI" id="CHEBI:15378"/>
        <dbReference type="ChEBI" id="CHEBI:17319"/>
        <dbReference type="ChEBI" id="CHEBI:17499"/>
        <dbReference type="ChEBI" id="CHEBI:29917"/>
        <dbReference type="ChEBI" id="CHEBI:29961"/>
        <dbReference type="ChEBI" id="CHEBI:57844"/>
        <dbReference type="ChEBI" id="CHEBI:57856"/>
        <dbReference type="ChEBI" id="CHEBI:59789"/>
        <dbReference type="ChEBI" id="CHEBI:64428"/>
        <dbReference type="ChEBI" id="CHEBI:73599"/>
        <dbReference type="EC" id="2.8.4.4"/>
    </reaction>
</comment>
<dbReference type="KEGG" id="wcp:H9Q76_06150"/>
<dbReference type="GO" id="GO:0046872">
    <property type="term" value="F:metal ion binding"/>
    <property type="evidence" value="ECO:0007669"/>
    <property type="project" value="UniProtKB-KW"/>
</dbReference>
<dbReference type="Proteomes" id="UP000515819">
    <property type="component" value="Chromosome"/>
</dbReference>
<evidence type="ECO:0000256" key="2">
    <source>
        <dbReference type="ARBA" id="ARBA00022485"/>
    </source>
</evidence>
<dbReference type="GO" id="GO:0051539">
    <property type="term" value="F:4 iron, 4 sulfur cluster binding"/>
    <property type="evidence" value="ECO:0007669"/>
    <property type="project" value="UniProtKB-UniRule"/>
</dbReference>
<keyword evidence="6 10" id="KW-0479">Metal-binding</keyword>
<dbReference type="InterPro" id="IPR058240">
    <property type="entry name" value="rSAM_sf"/>
</dbReference>
<dbReference type="PROSITE" id="PS50926">
    <property type="entry name" value="TRAM"/>
    <property type="match status" value="1"/>
</dbReference>
<dbReference type="PROSITE" id="PS01278">
    <property type="entry name" value="MTTASE_RADICAL"/>
    <property type="match status" value="1"/>
</dbReference>
<evidence type="ECO:0000256" key="9">
    <source>
        <dbReference type="ARBA" id="ARBA00051425"/>
    </source>
</evidence>
<evidence type="ECO:0000256" key="10">
    <source>
        <dbReference type="HAMAP-Rule" id="MF_01865"/>
    </source>
</evidence>
<proteinExistence type="inferred from homology"/>
<dbReference type="SFLD" id="SFLDG01061">
    <property type="entry name" value="methylthiotransferase"/>
    <property type="match status" value="1"/>
</dbReference>
<feature type="domain" description="TRAM" evidence="12">
    <location>
        <begin position="379"/>
        <end position="447"/>
    </location>
</feature>
<dbReference type="InterPro" id="IPR012340">
    <property type="entry name" value="NA-bd_OB-fold"/>
</dbReference>
<evidence type="ECO:0000259" key="13">
    <source>
        <dbReference type="PROSITE" id="PS51449"/>
    </source>
</evidence>
<evidence type="ECO:0000256" key="8">
    <source>
        <dbReference type="ARBA" id="ARBA00023014"/>
    </source>
</evidence>
<comment type="catalytic activity">
    <reaction evidence="9">
        <text>N(6)-dimethylallyladenosine(37) in tRNA + (sulfur carrier)-SH + AH2 + 2 S-adenosyl-L-methionine = 2-methylsulfanyl-N(6)-dimethylallyladenosine(37) in tRNA + (sulfur carrier)-H + 5'-deoxyadenosine + L-methionine + A + S-adenosyl-L-homocysteine + 2 H(+)</text>
        <dbReference type="Rhea" id="RHEA:37067"/>
        <dbReference type="Rhea" id="RHEA-COMP:10375"/>
        <dbReference type="Rhea" id="RHEA-COMP:10376"/>
        <dbReference type="Rhea" id="RHEA-COMP:14737"/>
        <dbReference type="Rhea" id="RHEA-COMP:14739"/>
        <dbReference type="ChEBI" id="CHEBI:13193"/>
        <dbReference type="ChEBI" id="CHEBI:15378"/>
        <dbReference type="ChEBI" id="CHEBI:17319"/>
        <dbReference type="ChEBI" id="CHEBI:17499"/>
        <dbReference type="ChEBI" id="CHEBI:29917"/>
        <dbReference type="ChEBI" id="CHEBI:57844"/>
        <dbReference type="ChEBI" id="CHEBI:57856"/>
        <dbReference type="ChEBI" id="CHEBI:59789"/>
        <dbReference type="ChEBI" id="CHEBI:64428"/>
        <dbReference type="ChEBI" id="CHEBI:74415"/>
        <dbReference type="ChEBI" id="CHEBI:74417"/>
        <dbReference type="EC" id="2.8.4.3"/>
    </reaction>
</comment>
<feature type="coiled-coil region" evidence="11">
    <location>
        <begin position="352"/>
        <end position="379"/>
    </location>
</feature>
<feature type="binding site" evidence="10">
    <location>
        <position position="164"/>
    </location>
    <ligand>
        <name>[4Fe-4S] cluster</name>
        <dbReference type="ChEBI" id="CHEBI:49883"/>
        <label>2</label>
        <note>4Fe-4S-S-AdoMet</note>
    </ligand>
</feature>
<feature type="binding site" evidence="10">
    <location>
        <position position="46"/>
    </location>
    <ligand>
        <name>[4Fe-4S] cluster</name>
        <dbReference type="ChEBI" id="CHEBI:49883"/>
        <label>1</label>
    </ligand>
</feature>
<dbReference type="Gene3D" id="2.40.50.140">
    <property type="entry name" value="Nucleic acid-binding proteins"/>
    <property type="match status" value="1"/>
</dbReference>
<dbReference type="InterPro" id="IPR020612">
    <property type="entry name" value="Methylthiotransferase_CS"/>
</dbReference>
<dbReference type="SFLD" id="SFLDF00274">
    <property type="entry name" value="ribosomal_protein_S12_methylth"/>
    <property type="match status" value="1"/>
</dbReference>
<evidence type="ECO:0000256" key="4">
    <source>
        <dbReference type="ARBA" id="ARBA00022679"/>
    </source>
</evidence>
<keyword evidence="4 10" id="KW-0808">Transferase</keyword>
<dbReference type="InterPro" id="IPR005839">
    <property type="entry name" value="Methylthiotransferase"/>
</dbReference>
<evidence type="ECO:0000256" key="7">
    <source>
        <dbReference type="ARBA" id="ARBA00023004"/>
    </source>
</evidence>
<evidence type="ECO:0000256" key="1">
    <source>
        <dbReference type="ARBA" id="ARBA00003234"/>
    </source>
</evidence>
<organism evidence="15 16">
    <name type="scientific">Wujia chipingensis</name>
    <dbReference type="NCBI Taxonomy" id="2763670"/>
    <lineage>
        <taxon>Bacteria</taxon>
        <taxon>Bacillati</taxon>
        <taxon>Bacillota</taxon>
        <taxon>Clostridia</taxon>
        <taxon>Lachnospirales</taxon>
        <taxon>Lachnospiraceae</taxon>
        <taxon>Wujia</taxon>
    </lineage>
</organism>
<evidence type="ECO:0000259" key="12">
    <source>
        <dbReference type="PROSITE" id="PS50926"/>
    </source>
</evidence>
<dbReference type="PROSITE" id="PS51918">
    <property type="entry name" value="RADICAL_SAM"/>
    <property type="match status" value="1"/>
</dbReference>
<dbReference type="InterPro" id="IPR023404">
    <property type="entry name" value="rSAM_horseshoe"/>
</dbReference>
<sequence>MNILMVSLGCDKNLCDSEAMLGLLAKHNYNITNDEQEADAIIVNTCSFIKDAMEESVNTVLEMAKLKQQNLKYLIVTGCMAQRFKDEIFDEIPEIDACLGTSSFDKILDVIEELKARDGIEDAEEISVYDDIDRLATITESNKVITSGTFMGYLKIAEGCDKFCTYCVIPHIRGHYRSVPMDQLLKEAEYMASQGIEELVLVAQETTCYGKDLYGEKRLHVLVHELAKIEGIKWIRLMYCYPEEIYDELIDCFKEEPKLLHYIDMPMQHSEDAILKRMGRRTDRASIEAVIGKLREAAPDIAIRTSLIAGFPGETQEEHEALMAFLDEQELDRVGVFTYSREDGTPAATFENQIDEETAEQWRNEIMELQQEISLDKNETFVGMIMQVIIEGYSSDDDVYVGRTYRDAPGVDGLVFVNCDYELMSGQIVDVRINEVGPYDMIGGIVDESAE</sequence>
<evidence type="ECO:0000313" key="15">
    <source>
        <dbReference type="EMBL" id="QNM00852.1"/>
    </source>
</evidence>
<dbReference type="GO" id="GO:0005829">
    <property type="term" value="C:cytosol"/>
    <property type="evidence" value="ECO:0007669"/>
    <property type="project" value="TreeGrafter"/>
</dbReference>
<dbReference type="NCBIfam" id="TIGR01125">
    <property type="entry name" value="30S ribosomal protein S12 methylthiotransferase RimO"/>
    <property type="match status" value="1"/>
</dbReference>
<keyword evidence="15" id="KW-0689">Ribosomal protein</keyword>
<dbReference type="GO" id="GO:0103039">
    <property type="term" value="F:protein methylthiotransferase activity"/>
    <property type="evidence" value="ECO:0007669"/>
    <property type="project" value="UniProtKB-EC"/>
</dbReference>
<keyword evidence="2 10" id="KW-0004">4Fe-4S</keyword>
<dbReference type="Pfam" id="PF00919">
    <property type="entry name" value="UPF0004"/>
    <property type="match status" value="1"/>
</dbReference>
<evidence type="ECO:0000256" key="6">
    <source>
        <dbReference type="ARBA" id="ARBA00022723"/>
    </source>
</evidence>
<comment type="similarity">
    <text evidence="10">Belongs to the methylthiotransferase family. RimO subfamily.</text>
</comment>
<dbReference type="NCBIfam" id="TIGR00089">
    <property type="entry name" value="MiaB/RimO family radical SAM methylthiotransferase"/>
    <property type="match status" value="1"/>
</dbReference>
<keyword evidence="3 10" id="KW-0963">Cytoplasm</keyword>
<dbReference type="SUPFAM" id="SSF102114">
    <property type="entry name" value="Radical SAM enzymes"/>
    <property type="match status" value="1"/>
</dbReference>
<feature type="binding site" evidence="10">
    <location>
        <position position="79"/>
    </location>
    <ligand>
        <name>[4Fe-4S] cluster</name>
        <dbReference type="ChEBI" id="CHEBI:49883"/>
        <label>1</label>
    </ligand>
</feature>
<dbReference type="Gene3D" id="3.80.30.20">
    <property type="entry name" value="tm_1862 like domain"/>
    <property type="match status" value="1"/>
</dbReference>
<feature type="domain" description="Radical SAM core" evidence="14">
    <location>
        <begin position="146"/>
        <end position="376"/>
    </location>
</feature>
<keyword evidence="5 10" id="KW-0949">S-adenosyl-L-methionine</keyword>
<feature type="binding site" evidence="10">
    <location>
        <position position="167"/>
    </location>
    <ligand>
        <name>[4Fe-4S] cluster</name>
        <dbReference type="ChEBI" id="CHEBI:49883"/>
        <label>2</label>
        <note>4Fe-4S-S-AdoMet</note>
    </ligand>
</feature>
<dbReference type="GO" id="GO:0005840">
    <property type="term" value="C:ribosome"/>
    <property type="evidence" value="ECO:0007669"/>
    <property type="project" value="UniProtKB-KW"/>
</dbReference>
<evidence type="ECO:0000256" key="3">
    <source>
        <dbReference type="ARBA" id="ARBA00022490"/>
    </source>
</evidence>
<dbReference type="InterPro" id="IPR005840">
    <property type="entry name" value="Ribosomal_uS12_MeSTrfase_RimO"/>
</dbReference>
<accession>A0A7G9FQM0</accession>
<dbReference type="PROSITE" id="PS51449">
    <property type="entry name" value="MTTASE_N"/>
    <property type="match status" value="1"/>
</dbReference>
<dbReference type="InterPro" id="IPR038135">
    <property type="entry name" value="Methylthiotransferase_N_sf"/>
</dbReference>
<keyword evidence="7 10" id="KW-0408">Iron</keyword>
<evidence type="ECO:0000313" key="16">
    <source>
        <dbReference type="Proteomes" id="UP000515819"/>
    </source>
</evidence>
<dbReference type="SFLD" id="SFLDS00029">
    <property type="entry name" value="Radical_SAM"/>
    <property type="match status" value="1"/>
</dbReference>
<feature type="binding site" evidence="10">
    <location>
        <position position="160"/>
    </location>
    <ligand>
        <name>[4Fe-4S] cluster</name>
        <dbReference type="ChEBI" id="CHEBI:49883"/>
        <label>2</label>
        <note>4Fe-4S-S-AdoMet</note>
    </ligand>
</feature>
<dbReference type="InterPro" id="IPR007197">
    <property type="entry name" value="rSAM"/>
</dbReference>
<reference evidence="15 16" key="1">
    <citation type="submission" date="2020-08" db="EMBL/GenBank/DDBJ databases">
        <authorList>
            <person name="Liu C."/>
            <person name="Sun Q."/>
        </authorList>
    </citation>
    <scope>NUCLEOTIDE SEQUENCE [LARGE SCALE GENOMIC DNA]</scope>
    <source>
        <strain evidence="15 16">NSJ-4</strain>
    </source>
</reference>
<feature type="domain" description="MTTase N-terminal" evidence="13">
    <location>
        <begin position="1"/>
        <end position="116"/>
    </location>
</feature>
<dbReference type="EC" id="2.8.4.4" evidence="10"/>
<evidence type="ECO:0000256" key="11">
    <source>
        <dbReference type="SAM" id="Coils"/>
    </source>
</evidence>
<dbReference type="RefSeq" id="WP_249321840.1">
    <property type="nucleotide sequence ID" value="NZ_CP060632.1"/>
</dbReference>
<dbReference type="InterPro" id="IPR002792">
    <property type="entry name" value="TRAM_dom"/>
</dbReference>
<name>A0A7G9FQM0_9FIRM</name>
<evidence type="ECO:0000259" key="14">
    <source>
        <dbReference type="PROSITE" id="PS51918"/>
    </source>
</evidence>
<gene>
    <name evidence="10 15" type="primary">rimO</name>
    <name evidence="15" type="ORF">H9Q76_06150</name>
</gene>